<comment type="catalytic activity">
    <reaction evidence="1">
        <text>ATP + protein L-histidine = ADP + protein N-phospho-L-histidine.</text>
        <dbReference type="EC" id="2.7.13.3"/>
    </reaction>
</comment>
<feature type="domain" description="Histidine kinase" evidence="11">
    <location>
        <begin position="220"/>
        <end position="423"/>
    </location>
</feature>
<keyword evidence="6 10" id="KW-0812">Transmembrane</keyword>
<dbReference type="GO" id="GO:0000155">
    <property type="term" value="F:phosphorelay sensor kinase activity"/>
    <property type="evidence" value="ECO:0007669"/>
    <property type="project" value="InterPro"/>
</dbReference>
<dbReference type="SUPFAM" id="SSF55874">
    <property type="entry name" value="ATPase domain of HSP90 chaperone/DNA topoisomerase II/histidine kinase"/>
    <property type="match status" value="1"/>
</dbReference>
<feature type="transmembrane region" description="Helical" evidence="10">
    <location>
        <begin position="126"/>
        <end position="148"/>
    </location>
</feature>
<organism evidence="12 13">
    <name type="scientific">Pseudoxanthomonas wuyuanensis</name>
    <dbReference type="NCBI Taxonomy" id="1073196"/>
    <lineage>
        <taxon>Bacteria</taxon>
        <taxon>Pseudomonadati</taxon>
        <taxon>Pseudomonadota</taxon>
        <taxon>Gammaproteobacteria</taxon>
        <taxon>Lysobacterales</taxon>
        <taxon>Lysobacteraceae</taxon>
        <taxon>Pseudoxanthomonas</taxon>
    </lineage>
</organism>
<evidence type="ECO:0000256" key="4">
    <source>
        <dbReference type="ARBA" id="ARBA00022553"/>
    </source>
</evidence>
<keyword evidence="9 10" id="KW-0472">Membrane</keyword>
<dbReference type="InterPro" id="IPR004358">
    <property type="entry name" value="Sig_transdc_His_kin-like_C"/>
</dbReference>
<dbReference type="Gene3D" id="1.10.287.130">
    <property type="match status" value="1"/>
</dbReference>
<proteinExistence type="predicted"/>
<dbReference type="PROSITE" id="PS50109">
    <property type="entry name" value="HIS_KIN"/>
    <property type="match status" value="1"/>
</dbReference>
<dbReference type="InterPro" id="IPR050428">
    <property type="entry name" value="TCS_sensor_his_kinase"/>
</dbReference>
<keyword evidence="5" id="KW-0808">Transferase</keyword>
<dbReference type="EMBL" id="OCND01000004">
    <property type="protein sequence ID" value="SOD54706.1"/>
    <property type="molecule type" value="Genomic_DNA"/>
</dbReference>
<keyword evidence="13" id="KW-1185">Reference proteome</keyword>
<evidence type="ECO:0000256" key="7">
    <source>
        <dbReference type="ARBA" id="ARBA00022777"/>
    </source>
</evidence>
<gene>
    <name evidence="12" type="ORF">SAMN06296416_104318</name>
</gene>
<dbReference type="Gene3D" id="3.30.565.10">
    <property type="entry name" value="Histidine kinase-like ATPase, C-terminal domain"/>
    <property type="match status" value="1"/>
</dbReference>
<evidence type="ECO:0000256" key="10">
    <source>
        <dbReference type="SAM" id="Phobius"/>
    </source>
</evidence>
<dbReference type="Pfam" id="PF02518">
    <property type="entry name" value="HATPase_c"/>
    <property type="match status" value="1"/>
</dbReference>
<dbReference type="InterPro" id="IPR036890">
    <property type="entry name" value="HATPase_C_sf"/>
</dbReference>
<dbReference type="CDD" id="cd00082">
    <property type="entry name" value="HisKA"/>
    <property type="match status" value="1"/>
</dbReference>
<dbReference type="OrthoDB" id="9121563at2"/>
<dbReference type="SMART" id="SM00387">
    <property type="entry name" value="HATPase_c"/>
    <property type="match status" value="1"/>
</dbReference>
<keyword evidence="4" id="KW-0597">Phosphoprotein</keyword>
<dbReference type="GO" id="GO:0005886">
    <property type="term" value="C:plasma membrane"/>
    <property type="evidence" value="ECO:0007669"/>
    <property type="project" value="TreeGrafter"/>
</dbReference>
<keyword evidence="7 12" id="KW-0418">Kinase</keyword>
<feature type="transmembrane region" description="Helical" evidence="10">
    <location>
        <begin position="12"/>
        <end position="35"/>
    </location>
</feature>
<dbReference type="PRINTS" id="PR00344">
    <property type="entry name" value="BCTRLSENSOR"/>
</dbReference>
<evidence type="ECO:0000313" key="13">
    <source>
        <dbReference type="Proteomes" id="UP000219374"/>
    </source>
</evidence>
<dbReference type="SUPFAM" id="SSF47384">
    <property type="entry name" value="Homodimeric domain of signal transducing histidine kinase"/>
    <property type="match status" value="1"/>
</dbReference>
<name>A0A286D7S1_9GAMM</name>
<evidence type="ECO:0000256" key="9">
    <source>
        <dbReference type="ARBA" id="ARBA00023136"/>
    </source>
</evidence>
<evidence type="ECO:0000313" key="12">
    <source>
        <dbReference type="EMBL" id="SOD54706.1"/>
    </source>
</evidence>
<dbReference type="EC" id="2.7.13.3" evidence="3"/>
<dbReference type="InterPro" id="IPR036097">
    <property type="entry name" value="HisK_dim/P_sf"/>
</dbReference>
<dbReference type="Pfam" id="PF00512">
    <property type="entry name" value="HisKA"/>
    <property type="match status" value="1"/>
</dbReference>
<dbReference type="PANTHER" id="PTHR45436:SF16">
    <property type="entry name" value="HISTIDINE KINASE"/>
    <property type="match status" value="1"/>
</dbReference>
<dbReference type="Proteomes" id="UP000219374">
    <property type="component" value="Unassembled WGS sequence"/>
</dbReference>
<dbReference type="InterPro" id="IPR005467">
    <property type="entry name" value="His_kinase_dom"/>
</dbReference>
<evidence type="ECO:0000256" key="6">
    <source>
        <dbReference type="ARBA" id="ARBA00022692"/>
    </source>
</evidence>
<accession>A0A286D7S1</accession>
<dbReference type="RefSeq" id="WP_097121964.1">
    <property type="nucleotide sequence ID" value="NZ_OCND01000004.1"/>
</dbReference>
<evidence type="ECO:0000256" key="5">
    <source>
        <dbReference type="ARBA" id="ARBA00022679"/>
    </source>
</evidence>
<reference evidence="12 13" key="1">
    <citation type="submission" date="2017-09" db="EMBL/GenBank/DDBJ databases">
        <authorList>
            <person name="Ehlers B."/>
            <person name="Leendertz F.H."/>
        </authorList>
    </citation>
    <scope>NUCLEOTIDE SEQUENCE [LARGE SCALE GENOMIC DNA]</scope>
    <source>
        <strain evidence="12 13">CGMCC 1.10978</strain>
    </source>
</reference>
<protein>
    <recommendedName>
        <fullName evidence="3">histidine kinase</fullName>
        <ecNumber evidence="3">2.7.13.3</ecNumber>
    </recommendedName>
</protein>
<dbReference type="PANTHER" id="PTHR45436">
    <property type="entry name" value="SENSOR HISTIDINE KINASE YKOH"/>
    <property type="match status" value="1"/>
</dbReference>
<evidence type="ECO:0000256" key="2">
    <source>
        <dbReference type="ARBA" id="ARBA00004370"/>
    </source>
</evidence>
<keyword evidence="8 10" id="KW-1133">Transmembrane helix</keyword>
<dbReference type="InterPro" id="IPR003594">
    <property type="entry name" value="HATPase_dom"/>
</dbReference>
<sequence length="423" mass="47186">MPQGLPRKLRIAFIVQAVLVSLAIVLGVYLVSAVIKHSLMNTALQEEASHFWQLYSASTSQPPPNTHNLRGYLVVKGHSSLVLPENLRNLRPGFHELKQDDLLVLVDEQPPGRLYLVFLRSQAERMAFYFGTLPIILTLIAIYLVSWLTYRSSKRLISPVSWLARQVALWDPRRPDVSALAAERLPVEVQGEARQLASALHGLAQRVSAHVARERDFTRDASHELRTPLTVIRVASDMAMAEDSPPRVARALQRIQRAGRDMEAVIDAFLILAREAEVEPQREDFDVADVLLDEADNARALLIGKPVDLEVTCNAKPRLHAPPRVFQVVVSNLLRNACSYTDQGRIDVILEADRVIVRDTGIGMSAESMTRVFEPFYRADPSRPQGSGLGLSIVSRLCDRFGWKVELDSVLGEGTTASIRFVL</sequence>
<dbReference type="InterPro" id="IPR003661">
    <property type="entry name" value="HisK_dim/P_dom"/>
</dbReference>
<comment type="subcellular location">
    <subcellularLocation>
        <location evidence="2">Membrane</location>
    </subcellularLocation>
</comment>
<dbReference type="AlphaFoldDB" id="A0A286D7S1"/>
<dbReference type="SMART" id="SM00388">
    <property type="entry name" value="HisKA"/>
    <property type="match status" value="1"/>
</dbReference>
<evidence type="ECO:0000256" key="3">
    <source>
        <dbReference type="ARBA" id="ARBA00012438"/>
    </source>
</evidence>
<evidence type="ECO:0000256" key="1">
    <source>
        <dbReference type="ARBA" id="ARBA00000085"/>
    </source>
</evidence>
<evidence type="ECO:0000259" key="11">
    <source>
        <dbReference type="PROSITE" id="PS50109"/>
    </source>
</evidence>
<evidence type="ECO:0000256" key="8">
    <source>
        <dbReference type="ARBA" id="ARBA00022989"/>
    </source>
</evidence>